<evidence type="ECO:0000256" key="8">
    <source>
        <dbReference type="ARBA" id="ARBA00022989"/>
    </source>
</evidence>
<dbReference type="InterPro" id="IPR003593">
    <property type="entry name" value="AAA+_ATPase"/>
</dbReference>
<dbReference type="InterPro" id="IPR017871">
    <property type="entry name" value="ABC_transporter-like_CS"/>
</dbReference>
<proteinExistence type="inferred from homology"/>
<evidence type="ECO:0000256" key="9">
    <source>
        <dbReference type="ARBA" id="ARBA00023136"/>
    </source>
</evidence>
<evidence type="ECO:0000313" key="12">
    <source>
        <dbReference type="EMBL" id="KAK8841575.1"/>
    </source>
</evidence>
<dbReference type="InterPro" id="IPR026082">
    <property type="entry name" value="ABCA"/>
</dbReference>
<reference evidence="12 13" key="1">
    <citation type="submission" date="2024-04" db="EMBL/GenBank/DDBJ databases">
        <title>Tritrichomonas musculus Genome.</title>
        <authorList>
            <person name="Alves-Ferreira E."/>
            <person name="Grigg M."/>
            <person name="Lorenzi H."/>
            <person name="Galac M."/>
        </authorList>
    </citation>
    <scope>NUCLEOTIDE SEQUENCE [LARGE SCALE GENOMIC DNA]</scope>
    <source>
        <strain evidence="12 13">EAF2021</strain>
    </source>
</reference>
<dbReference type="InterPro" id="IPR027417">
    <property type="entry name" value="P-loop_NTPase"/>
</dbReference>
<dbReference type="Proteomes" id="UP001470230">
    <property type="component" value="Unassembled WGS sequence"/>
</dbReference>
<keyword evidence="6" id="KW-0547">Nucleotide-binding</keyword>
<feature type="transmembrane region" description="Helical" evidence="10">
    <location>
        <begin position="308"/>
        <end position="331"/>
    </location>
</feature>
<dbReference type="PANTHER" id="PTHR19229:SF36">
    <property type="entry name" value="ATP-BINDING CASSETTE SUB-FAMILY A MEMBER 2"/>
    <property type="match status" value="1"/>
</dbReference>
<comment type="caution">
    <text evidence="12">The sequence shown here is derived from an EMBL/GenBank/DDBJ whole genome shotgun (WGS) entry which is preliminary data.</text>
</comment>
<dbReference type="SMART" id="SM00382">
    <property type="entry name" value="AAA"/>
    <property type="match status" value="1"/>
</dbReference>
<keyword evidence="7" id="KW-0067">ATP-binding</keyword>
<feature type="transmembrane region" description="Helical" evidence="10">
    <location>
        <begin position="168"/>
        <end position="187"/>
    </location>
</feature>
<evidence type="ECO:0000256" key="5">
    <source>
        <dbReference type="ARBA" id="ARBA00022737"/>
    </source>
</evidence>
<name>A0ABR2H5X1_9EUKA</name>
<dbReference type="InterPro" id="IPR003439">
    <property type="entry name" value="ABC_transporter-like_ATP-bd"/>
</dbReference>
<dbReference type="SUPFAM" id="SSF52540">
    <property type="entry name" value="P-loop containing nucleoside triphosphate hydrolases"/>
    <property type="match status" value="1"/>
</dbReference>
<dbReference type="EMBL" id="JAPFFF010000041">
    <property type="protein sequence ID" value="KAK8841575.1"/>
    <property type="molecule type" value="Genomic_DNA"/>
</dbReference>
<evidence type="ECO:0000256" key="7">
    <source>
        <dbReference type="ARBA" id="ARBA00022840"/>
    </source>
</evidence>
<feature type="transmembrane region" description="Helical" evidence="10">
    <location>
        <begin position="207"/>
        <end position="235"/>
    </location>
</feature>
<evidence type="ECO:0000256" key="4">
    <source>
        <dbReference type="ARBA" id="ARBA00022692"/>
    </source>
</evidence>
<dbReference type="InterPro" id="IPR013525">
    <property type="entry name" value="ABC2_TM"/>
</dbReference>
<evidence type="ECO:0000256" key="1">
    <source>
        <dbReference type="ARBA" id="ARBA00004141"/>
    </source>
</evidence>
<keyword evidence="8 10" id="KW-1133">Transmembrane helix</keyword>
<dbReference type="PANTHER" id="PTHR19229">
    <property type="entry name" value="ATP-BINDING CASSETTE TRANSPORTER SUBFAMILY A ABCA"/>
    <property type="match status" value="1"/>
</dbReference>
<evidence type="ECO:0000256" key="10">
    <source>
        <dbReference type="SAM" id="Phobius"/>
    </source>
</evidence>
<dbReference type="Pfam" id="PF00005">
    <property type="entry name" value="ABC_tran"/>
    <property type="match status" value="1"/>
</dbReference>
<organism evidence="12 13">
    <name type="scientific">Tritrichomonas musculus</name>
    <dbReference type="NCBI Taxonomy" id="1915356"/>
    <lineage>
        <taxon>Eukaryota</taxon>
        <taxon>Metamonada</taxon>
        <taxon>Parabasalia</taxon>
        <taxon>Tritrichomonadida</taxon>
        <taxon>Tritrichomonadidae</taxon>
        <taxon>Tritrichomonas</taxon>
    </lineage>
</organism>
<protein>
    <recommendedName>
        <fullName evidence="11">ABC transporter domain-containing protein</fullName>
    </recommendedName>
</protein>
<dbReference type="Gene3D" id="3.40.50.300">
    <property type="entry name" value="P-loop containing nucleotide triphosphate hydrolases"/>
    <property type="match status" value="1"/>
</dbReference>
<comment type="subcellular location">
    <subcellularLocation>
        <location evidence="1">Membrane</location>
        <topology evidence="1">Multi-pass membrane protein</topology>
    </subcellularLocation>
</comment>
<feature type="transmembrane region" description="Helical" evidence="10">
    <location>
        <begin position="351"/>
        <end position="375"/>
    </location>
</feature>
<keyword evidence="5" id="KW-0677">Repeat</keyword>
<keyword evidence="9 10" id="KW-0472">Membrane</keyword>
<evidence type="ECO:0000259" key="11">
    <source>
        <dbReference type="PROSITE" id="PS50893"/>
    </source>
</evidence>
<sequence>MNPVNNQDMMNWFLTYGKESQVICMPDKPRMHYLIENTTDLKTIINGGNINGTSMPGTDFKYVNSVKELKQYANSNDKNNVGIEWANIDSPDSLTSPSINVYIRSQNGYPQLGLYYQLRDSLIKMRFSNEKNQSKIDQMEFMNVSFYSSEFAHPLITQRMTDLGFSNAMLSSIAIILLLMSDIELIFIEKGSKITALSFLMGMGEVVYWFCNFIVSFIFLFVFFIYVSCLYSFVFGLKGCNFGVIFVFTILFSIAEIWFEFFLTTLINNVQRGKSLPVILIMVGIILSFFFQFVTLKEKSTASMALNNIFCLYPMSAFEIFIIQGYIANVADLPLYKWNNMHDKAYVCPPWIPYMWAVFDIVIYFVLFVVCNAYAPRAFGVSQIKLKEFFRRNKNEDTSQIDESQNKAIDVLRLLKIYKGARNVVALNKVSFDIKKGEVIVLIGPNGAGKSTLINCISGGIKHTDGSIQILGQVKVTRLGVCYQDNVLIPKLSVDEHFKLFGAFRGVSKEVLESSTSYFCSTMQLSHILKNRAGDLSGGQKRKLCIALSLLGNPYVVLMDEPTAGVDVQGCQLIWKMIATLKNTTFLITSHALEEAETVSSRLFILSNGDIKFTGTSTELREEFKCGYELRVERSDGRAAPILPFVQKFIPEAKVADDRADVILIPITDSIGQFLLEFRKEQQNLGVISYSFSVQQLEDMLLKSLGNNDNQ</sequence>
<keyword evidence="13" id="KW-1185">Reference proteome</keyword>
<dbReference type="PROSITE" id="PS50893">
    <property type="entry name" value="ABC_TRANSPORTER_2"/>
    <property type="match status" value="1"/>
</dbReference>
<feature type="domain" description="ABC transporter" evidence="11">
    <location>
        <begin position="412"/>
        <end position="633"/>
    </location>
</feature>
<comment type="similarity">
    <text evidence="2">Belongs to the ABC transporter superfamily. ABCA family.</text>
</comment>
<dbReference type="PROSITE" id="PS00211">
    <property type="entry name" value="ABC_TRANSPORTER_1"/>
    <property type="match status" value="1"/>
</dbReference>
<accession>A0ABR2H5X1</accession>
<gene>
    <name evidence="12" type="ORF">M9Y10_027200</name>
</gene>
<keyword evidence="3" id="KW-0813">Transport</keyword>
<evidence type="ECO:0000256" key="6">
    <source>
        <dbReference type="ARBA" id="ARBA00022741"/>
    </source>
</evidence>
<evidence type="ECO:0000256" key="2">
    <source>
        <dbReference type="ARBA" id="ARBA00008869"/>
    </source>
</evidence>
<keyword evidence="4 10" id="KW-0812">Transmembrane</keyword>
<feature type="transmembrane region" description="Helical" evidence="10">
    <location>
        <begin position="242"/>
        <end position="263"/>
    </location>
</feature>
<evidence type="ECO:0000256" key="3">
    <source>
        <dbReference type="ARBA" id="ARBA00022448"/>
    </source>
</evidence>
<feature type="transmembrane region" description="Helical" evidence="10">
    <location>
        <begin position="275"/>
        <end position="296"/>
    </location>
</feature>
<evidence type="ECO:0000313" key="13">
    <source>
        <dbReference type="Proteomes" id="UP001470230"/>
    </source>
</evidence>
<dbReference type="Pfam" id="PF12698">
    <property type="entry name" value="ABC2_membrane_3"/>
    <property type="match status" value="1"/>
</dbReference>